<dbReference type="Proteomes" id="UP001152795">
    <property type="component" value="Unassembled WGS sequence"/>
</dbReference>
<dbReference type="GO" id="GO:0006260">
    <property type="term" value="P:DNA replication"/>
    <property type="evidence" value="ECO:0007669"/>
    <property type="project" value="UniProtKB-KW"/>
</dbReference>
<keyword evidence="6" id="KW-0239">DNA-directed DNA polymerase</keyword>
<evidence type="ECO:0000256" key="3">
    <source>
        <dbReference type="ARBA" id="ARBA00022679"/>
    </source>
</evidence>
<dbReference type="Pfam" id="PF03175">
    <property type="entry name" value="DNA_pol_B_2"/>
    <property type="match status" value="2"/>
</dbReference>
<name>A0A6S7FPU7_PARCT</name>
<keyword evidence="7" id="KW-0238">DNA-binding</keyword>
<evidence type="ECO:0000256" key="6">
    <source>
        <dbReference type="ARBA" id="ARBA00022932"/>
    </source>
</evidence>
<feature type="domain" description="DNA-directed DNA polymerase family B mitochondria/virus" evidence="10">
    <location>
        <begin position="630"/>
        <end position="822"/>
    </location>
</feature>
<keyword evidence="3" id="KW-0808">Transferase</keyword>
<dbReference type="SUPFAM" id="SSF52980">
    <property type="entry name" value="Restriction endonuclease-like"/>
    <property type="match status" value="1"/>
</dbReference>
<dbReference type="InterPro" id="IPR011335">
    <property type="entry name" value="Restrct_endonuc-II-like"/>
</dbReference>
<proteinExistence type="inferred from homology"/>
<dbReference type="GO" id="GO:0003677">
    <property type="term" value="F:DNA binding"/>
    <property type="evidence" value="ECO:0007669"/>
    <property type="project" value="UniProtKB-KW"/>
</dbReference>
<evidence type="ECO:0000256" key="2">
    <source>
        <dbReference type="ARBA" id="ARBA00012417"/>
    </source>
</evidence>
<dbReference type="GO" id="GO:0006281">
    <property type="term" value="P:DNA repair"/>
    <property type="evidence" value="ECO:0007669"/>
    <property type="project" value="UniProtKB-ARBA"/>
</dbReference>
<comment type="catalytic activity">
    <reaction evidence="8">
        <text>DNA(n) + a 2'-deoxyribonucleoside 5'-triphosphate = DNA(n+1) + diphosphate</text>
        <dbReference type="Rhea" id="RHEA:22508"/>
        <dbReference type="Rhea" id="RHEA-COMP:17339"/>
        <dbReference type="Rhea" id="RHEA-COMP:17340"/>
        <dbReference type="ChEBI" id="CHEBI:33019"/>
        <dbReference type="ChEBI" id="CHEBI:61560"/>
        <dbReference type="ChEBI" id="CHEBI:173112"/>
        <dbReference type="EC" id="2.7.7.7"/>
    </reaction>
</comment>
<evidence type="ECO:0000256" key="8">
    <source>
        <dbReference type="ARBA" id="ARBA00049244"/>
    </source>
</evidence>
<evidence type="ECO:0000259" key="10">
    <source>
        <dbReference type="Pfam" id="PF03175"/>
    </source>
</evidence>
<dbReference type="PANTHER" id="PTHR33568">
    <property type="entry name" value="DNA POLYMERASE"/>
    <property type="match status" value="1"/>
</dbReference>
<accession>A0A6S7FPU7</accession>
<evidence type="ECO:0000256" key="1">
    <source>
        <dbReference type="ARBA" id="ARBA00005755"/>
    </source>
</evidence>
<dbReference type="EC" id="2.7.7.7" evidence="2"/>
<dbReference type="GO" id="GO:0000166">
    <property type="term" value="F:nucleotide binding"/>
    <property type="evidence" value="ECO:0007669"/>
    <property type="project" value="InterPro"/>
</dbReference>
<keyword evidence="12" id="KW-1185">Reference proteome</keyword>
<evidence type="ECO:0000313" key="11">
    <source>
        <dbReference type="EMBL" id="CAB3978029.1"/>
    </source>
</evidence>
<dbReference type="InterPro" id="IPR043502">
    <property type="entry name" value="DNA/RNA_pol_sf"/>
</dbReference>
<dbReference type="SUPFAM" id="SSF53098">
    <property type="entry name" value="Ribonuclease H-like"/>
    <property type="match status" value="1"/>
</dbReference>
<dbReference type="InterPro" id="IPR012337">
    <property type="entry name" value="RNaseH-like_sf"/>
</dbReference>
<feature type="region of interest" description="Disordered" evidence="9">
    <location>
        <begin position="1"/>
        <end position="21"/>
    </location>
</feature>
<comment type="caution">
    <text evidence="11">The sequence shown here is derived from an EMBL/GenBank/DDBJ whole genome shotgun (WGS) entry which is preliminary data.</text>
</comment>
<feature type="domain" description="DNA-directed DNA polymerase family B mitochondria/virus" evidence="10">
    <location>
        <begin position="962"/>
        <end position="1125"/>
    </location>
</feature>
<dbReference type="Gene3D" id="3.40.960.10">
    <property type="entry name" value="VSR Endonuclease"/>
    <property type="match status" value="1"/>
</dbReference>
<evidence type="ECO:0000256" key="4">
    <source>
        <dbReference type="ARBA" id="ARBA00022695"/>
    </source>
</evidence>
<dbReference type="InterPro" id="IPR023211">
    <property type="entry name" value="DNA_pol_palm_dom_sf"/>
</dbReference>
<feature type="compositionally biased region" description="Basic and acidic residues" evidence="9">
    <location>
        <begin position="1"/>
        <end position="11"/>
    </location>
</feature>
<dbReference type="EMBL" id="CACRXK020000084">
    <property type="protein sequence ID" value="CAB3978029.1"/>
    <property type="molecule type" value="Genomic_DNA"/>
</dbReference>
<keyword evidence="4" id="KW-0548">Nucleotidyltransferase</keyword>
<dbReference type="Gene3D" id="3.90.1600.10">
    <property type="entry name" value="Palm domain of DNA polymerase"/>
    <property type="match status" value="1"/>
</dbReference>
<evidence type="ECO:0000256" key="7">
    <source>
        <dbReference type="ARBA" id="ARBA00023125"/>
    </source>
</evidence>
<dbReference type="GO" id="GO:0003887">
    <property type="term" value="F:DNA-directed DNA polymerase activity"/>
    <property type="evidence" value="ECO:0007669"/>
    <property type="project" value="UniProtKB-KW"/>
</dbReference>
<protein>
    <recommendedName>
        <fullName evidence="2">DNA-directed DNA polymerase</fullName>
        <ecNumber evidence="2">2.7.7.7</ecNumber>
    </recommendedName>
</protein>
<evidence type="ECO:0000313" key="12">
    <source>
        <dbReference type="Proteomes" id="UP001152795"/>
    </source>
</evidence>
<gene>
    <name evidence="11" type="ORF">PACLA_8A058654</name>
</gene>
<dbReference type="InterPro" id="IPR004868">
    <property type="entry name" value="DNA-dir_DNA_pol_B_mt/vir"/>
</dbReference>
<keyword evidence="5" id="KW-0235">DNA replication</keyword>
<evidence type="ECO:0000256" key="9">
    <source>
        <dbReference type="SAM" id="MobiDB-lite"/>
    </source>
</evidence>
<comment type="similarity">
    <text evidence="1">Belongs to the DNA polymerase type-B family.</text>
</comment>
<dbReference type="OrthoDB" id="5988683at2759"/>
<organism evidence="11 12">
    <name type="scientific">Paramuricea clavata</name>
    <name type="common">Red gorgonian</name>
    <name type="synonym">Violescent sea-whip</name>
    <dbReference type="NCBI Taxonomy" id="317549"/>
    <lineage>
        <taxon>Eukaryota</taxon>
        <taxon>Metazoa</taxon>
        <taxon>Cnidaria</taxon>
        <taxon>Anthozoa</taxon>
        <taxon>Octocorallia</taxon>
        <taxon>Malacalcyonacea</taxon>
        <taxon>Plexauridae</taxon>
        <taxon>Paramuricea</taxon>
    </lineage>
</organism>
<evidence type="ECO:0000256" key="5">
    <source>
        <dbReference type="ARBA" id="ARBA00022705"/>
    </source>
</evidence>
<sequence length="1419" mass="165100">MAKRKNSEKSHSDRKRHKLDDKDLQDIVNMVRFNNTRVEITPQNIVDIAKMVRENRVQKQTTKTSRGKRNYNIENRDIQEIANLVERNKKQQQVPKNAFRVDLLRTHRRLGYNEYVYSVRIGAGNITTLPEFYNSLTDIFSYLINTMNFIASSPTDKARFYISKAPRTPFSTAILNVSDFNTEMFFDIFEKHMQSNAQEVIDGGWSTTVSLYIFPNSYVPRATRETVKKKKIYRSLGKNGTDVGRGRKKKLVQKHGREIRSGVFQVVSKSDCCFALALLTGRSFIDKDERHDKLNLNRNTPLDSLYTDDEITDVYEQCGLAVGGVCINELPVVYERYLAQHDIDLVVFSKNNNDDIVYDSRMRGTDKICVMNTKIIFLWLNDKHYDLVLSPNTFLHMSAGRFCFKCMTYLKHWEHSQTHVCRTSFSCLKCYGGGEKCPDEEGFFIQCPQCFVNFKNRDCYATHLTKRIFKKGREKGYSVTPCQHMFFCSTCYKKVPRMTVMGGKKTTAHNCDMVYCKHCNAVKKKTHKCFMKVITPPKKPDLPTLYFFDFETRRDDEGYMIPFYAVIQKVCESCDEIPFVRNSEQFVPHAEDVTCDISVDCVPCCGYRQYILEKQNDCITKQFIDFMYAQPKNSVWIAHNGGRFDTGFLLRELLVERNIVPQCIMNGNKIMCMELEDRNLKVLDSFLFLNMGLKKFPEALGIPDICKGFHPYLFYDLNYVGPMVGLEYFDPPSEGTDERDNFDAWYEEQKKKPYVFKEAMYYYCRLDVDILRQGCIIFARLIKNITNVFPFYDKTCHTIAGLALKVYRTNFLNEETIGQIPAQGYGGNINQSVIALYWLRGVESDLGLTLYSKLHPEGEQSIAGHYVDGYCPVTKTIYQFHGCFFHGCEECYNGELFNEVVNEKFYTLRERTRRITEKFESQGYKVIEMWECNFLTANNFTKNTIAQLREKDFFRNINLNPRDALFGGRVSPAVMYVGECENKIRYYDFTSLYPFVQKINVFPVKHPVITRGIEKCSKLNLGFIFGLIKCKILPPTNLLFPVIPYRTTKLTFPLCRTCADKLCNVCTHNEEERVLYGTWTSLEIQEALKHNYKVIEVYEVYHYNEREKIFDTYVNTFMKLKQESSGLPKNCYDVQGNVDKKKVDDYVKEYLKHEGVQLDASKICYNPGQRTVMKALLNSLWGKLAQNENVPVVSFIDRFHDLLELVNDSSIEVTSLDFISDDVARTTHRKLSSLVTLPNRNVVIAAFVTAYARLELFKVLHKLGSDVLYYDTDSVIYVENIEKGHVLKTGDYLGQLTDELYDKKAKSEKWIEMFCATGPKSYSYRTNEYINKDDEKKRDEIVHVKGFSLKGDTKKKITFDSIEQCVEDRSKKITTFYTEFTRSNNQTINVQKVEKKFKFTFDKRIIRDDFTTVPYGYIK</sequence>
<dbReference type="PANTHER" id="PTHR33568:SF3">
    <property type="entry name" value="DNA-DIRECTED DNA POLYMERASE"/>
    <property type="match status" value="1"/>
</dbReference>
<reference evidence="11" key="1">
    <citation type="submission" date="2020-04" db="EMBL/GenBank/DDBJ databases">
        <authorList>
            <person name="Alioto T."/>
            <person name="Alioto T."/>
            <person name="Gomez Garrido J."/>
        </authorList>
    </citation>
    <scope>NUCLEOTIDE SEQUENCE</scope>
    <source>
        <strain evidence="11">A484AB</strain>
    </source>
</reference>
<dbReference type="SUPFAM" id="SSF56672">
    <property type="entry name" value="DNA/RNA polymerases"/>
    <property type="match status" value="1"/>
</dbReference>